<proteinExistence type="predicted"/>
<sequence length="670" mass="75570">MVILRELDEDEGRVPISSPSYLEWAQQVRAHYTRANGVLNSRGFYSELWGFDVGSSSSDSDSSSDSSNDSDCVIISPSSFTGKRKNPCRDLVVADYIPVTMEVSSKYTSVEMVRSFRKAVKLSDSLPREDLIITEPVKEGEFVFSKNDTPPDYFYLYTGVIQPLNIWLPFTSFEAEMLRVLNVAPTQLHPNSWAFIKAFEVMCSGFNLDPSVGVFFSFYQIKNLKPQSLVSLSSQPNRRLLSLYASNFKNFKDSFLRVRNDEKFSDLMYDEVDDPLFPFYWTDNPRLIKGAIFEALSDFEQDTVNFLDSYALMDTADILRCEGNSEALTEYLQRMRTISNEERLAFLAKARQQKANPAIAVVDPLKQLQVEEAAAKEGRSKKKHEGRIRVEIPGKAAPGAKETEGVAPPPPKKQRVESTTQTVKDASKGKGVASSSSQPPSQDADADASLTWSSFDPFDFIERGVTMVGDMTRFTNTPTEDLRKKALEYEVKGTLLNYLLTNRQEQEVQEAKQKVKTVDDNLADIEKRYTETKTKLEADIKKLKEEQEGEAERLRKEYEEKLAKIKESYAASETKLKENAAARDEKISKLSKERDAAVFSAGTLGEEKARLESDVTELQLYAASQYDEGFSFAIEQVKLLFPDLDARRLGEADAMNQIVDGRLVPYVPPQ</sequence>
<accession>A0ACB0K8D3</accession>
<evidence type="ECO:0000313" key="2">
    <source>
        <dbReference type="Proteomes" id="UP001177021"/>
    </source>
</evidence>
<reference evidence="1" key="1">
    <citation type="submission" date="2023-10" db="EMBL/GenBank/DDBJ databases">
        <authorList>
            <person name="Rodriguez Cubillos JULIANA M."/>
            <person name="De Vega J."/>
        </authorList>
    </citation>
    <scope>NUCLEOTIDE SEQUENCE</scope>
</reference>
<dbReference type="EMBL" id="CASHSV030000206">
    <property type="protein sequence ID" value="CAJ2652791.1"/>
    <property type="molecule type" value="Genomic_DNA"/>
</dbReference>
<organism evidence="1 2">
    <name type="scientific">Trifolium pratense</name>
    <name type="common">Red clover</name>
    <dbReference type="NCBI Taxonomy" id="57577"/>
    <lineage>
        <taxon>Eukaryota</taxon>
        <taxon>Viridiplantae</taxon>
        <taxon>Streptophyta</taxon>
        <taxon>Embryophyta</taxon>
        <taxon>Tracheophyta</taxon>
        <taxon>Spermatophyta</taxon>
        <taxon>Magnoliopsida</taxon>
        <taxon>eudicotyledons</taxon>
        <taxon>Gunneridae</taxon>
        <taxon>Pentapetalae</taxon>
        <taxon>rosids</taxon>
        <taxon>fabids</taxon>
        <taxon>Fabales</taxon>
        <taxon>Fabaceae</taxon>
        <taxon>Papilionoideae</taxon>
        <taxon>50 kb inversion clade</taxon>
        <taxon>NPAAA clade</taxon>
        <taxon>Hologalegina</taxon>
        <taxon>IRL clade</taxon>
        <taxon>Trifolieae</taxon>
        <taxon>Trifolium</taxon>
    </lineage>
</organism>
<protein>
    <submittedName>
        <fullName evidence="1">Uncharacterized protein</fullName>
    </submittedName>
</protein>
<keyword evidence="2" id="KW-1185">Reference proteome</keyword>
<dbReference type="Proteomes" id="UP001177021">
    <property type="component" value="Unassembled WGS sequence"/>
</dbReference>
<evidence type="ECO:0000313" key="1">
    <source>
        <dbReference type="EMBL" id="CAJ2652791.1"/>
    </source>
</evidence>
<name>A0ACB0K8D3_TRIPR</name>
<gene>
    <name evidence="1" type="ORF">MILVUS5_LOCUS20225</name>
</gene>
<comment type="caution">
    <text evidence="1">The sequence shown here is derived from an EMBL/GenBank/DDBJ whole genome shotgun (WGS) entry which is preliminary data.</text>
</comment>